<dbReference type="InterPro" id="IPR000172">
    <property type="entry name" value="GMC_OxRdtase_N"/>
</dbReference>
<dbReference type="InterPro" id="IPR012132">
    <property type="entry name" value="GMC_OxRdtase"/>
</dbReference>
<evidence type="ECO:0000256" key="1">
    <source>
        <dbReference type="ARBA" id="ARBA00001974"/>
    </source>
</evidence>
<keyword evidence="4" id="KW-0274">FAD</keyword>
<dbReference type="Pfam" id="PF05199">
    <property type="entry name" value="GMC_oxred_C"/>
    <property type="match status" value="1"/>
</dbReference>
<keyword evidence="8" id="KW-1185">Reference proteome</keyword>
<dbReference type="Gene3D" id="3.50.50.60">
    <property type="entry name" value="FAD/NAD(P)-binding domain"/>
    <property type="match status" value="1"/>
</dbReference>
<feature type="domain" description="Glucose-methanol-choline oxidoreductase N-terminal" evidence="5">
    <location>
        <begin position="14"/>
        <end position="282"/>
    </location>
</feature>
<feature type="domain" description="Glucose-methanol-choline oxidoreductase C-terminal" evidence="6">
    <location>
        <begin position="357"/>
        <end position="494"/>
    </location>
</feature>
<keyword evidence="3" id="KW-0285">Flavoprotein</keyword>
<proteinExistence type="inferred from homology"/>
<reference evidence="7 8" key="1">
    <citation type="submission" date="2021-01" db="EMBL/GenBank/DDBJ databases">
        <title>Whole genome shotgun sequence of Plantactinospora mayteni NBRC 109088.</title>
        <authorList>
            <person name="Komaki H."/>
            <person name="Tamura T."/>
        </authorList>
    </citation>
    <scope>NUCLEOTIDE SEQUENCE [LARGE SCALE GENOMIC DNA]</scope>
    <source>
        <strain evidence="7 8">NBRC 109088</strain>
    </source>
</reference>
<comment type="cofactor">
    <cofactor evidence="1">
        <name>FAD</name>
        <dbReference type="ChEBI" id="CHEBI:57692"/>
    </cofactor>
</comment>
<sequence>MTGAGKAFRHFDVAVVGGGSAGAVVAARMVAAGASVCLIEAGPDYGPFDAGRWPADLLDPRILPTSHDWDAHGEITTSRARVLGGCSAHNGCWCVRPTPLDVVAWVAGSGGAWTPAEVGAAVARAEAVLAPQQVRADALAPVARAALAGAERLGVAMLGDVNDAAAIDGAGLPPVNIHESVRWNTAFGYLDRLRGLPGLTIEAELPVDRLLFTGTRATGVLGHRHGAPVTVPADRVVLTAGAYGTPAALLRSGVGPADELARHGIPPVQILPGVGANLADHVGSGLTFAASDDLIAATGAFAADHDFFPSQVLWKARSPHCDPGGWDEFILPIPQYDPARPGRAAYHVQLQAFCMTPRSRGRVRLRSRDPQTPPEIDLRFLTDPEGHDLAVILDGLERARELAATPELAGLLAAELLPGADATDRDELVEHVEDTVRGYWHPTGTAAMLPDADPMSVTGPDGLVRGLDNVHVADASVIPVSPRGNTNLPVVAVAEVIAARLAGATTAAREPSLGLVA</sequence>
<evidence type="ECO:0000259" key="5">
    <source>
        <dbReference type="Pfam" id="PF00732"/>
    </source>
</evidence>
<dbReference type="InterPro" id="IPR036188">
    <property type="entry name" value="FAD/NAD-bd_sf"/>
</dbReference>
<dbReference type="PIRSF" id="PIRSF000137">
    <property type="entry name" value="Alcohol_oxidase"/>
    <property type="match status" value="1"/>
</dbReference>
<dbReference type="PANTHER" id="PTHR11552:SF147">
    <property type="entry name" value="CHOLINE DEHYDROGENASE, MITOCHONDRIAL"/>
    <property type="match status" value="1"/>
</dbReference>
<name>A0ABQ4EH06_9ACTN</name>
<dbReference type="Pfam" id="PF00732">
    <property type="entry name" value="GMC_oxred_N"/>
    <property type="match status" value="1"/>
</dbReference>
<evidence type="ECO:0000256" key="3">
    <source>
        <dbReference type="ARBA" id="ARBA00022630"/>
    </source>
</evidence>
<dbReference type="RefSeq" id="WP_203855680.1">
    <property type="nucleotide sequence ID" value="NZ_BAAAZQ010000002.1"/>
</dbReference>
<dbReference type="SUPFAM" id="SSF51905">
    <property type="entry name" value="FAD/NAD(P)-binding domain"/>
    <property type="match status" value="1"/>
</dbReference>
<dbReference type="PANTHER" id="PTHR11552">
    <property type="entry name" value="GLUCOSE-METHANOL-CHOLINE GMC OXIDOREDUCTASE"/>
    <property type="match status" value="1"/>
</dbReference>
<dbReference type="Proteomes" id="UP000621500">
    <property type="component" value="Unassembled WGS sequence"/>
</dbReference>
<organism evidence="7 8">
    <name type="scientific">Plantactinospora mayteni</name>
    <dbReference type="NCBI Taxonomy" id="566021"/>
    <lineage>
        <taxon>Bacteria</taxon>
        <taxon>Bacillati</taxon>
        <taxon>Actinomycetota</taxon>
        <taxon>Actinomycetes</taxon>
        <taxon>Micromonosporales</taxon>
        <taxon>Micromonosporaceae</taxon>
        <taxon>Plantactinospora</taxon>
    </lineage>
</organism>
<evidence type="ECO:0000313" key="7">
    <source>
        <dbReference type="EMBL" id="GIG94016.1"/>
    </source>
</evidence>
<gene>
    <name evidence="7" type="ORF">Pma05_05890</name>
</gene>
<comment type="similarity">
    <text evidence="2">Belongs to the GMC oxidoreductase family.</text>
</comment>
<dbReference type="Gene3D" id="3.30.410.40">
    <property type="match status" value="1"/>
</dbReference>
<dbReference type="SUPFAM" id="SSF54373">
    <property type="entry name" value="FAD-linked reductases, C-terminal domain"/>
    <property type="match status" value="1"/>
</dbReference>
<accession>A0ABQ4EH06</accession>
<protein>
    <submittedName>
        <fullName evidence="7">Glucose-methanol-choline oxidoreductase</fullName>
    </submittedName>
</protein>
<evidence type="ECO:0000256" key="2">
    <source>
        <dbReference type="ARBA" id="ARBA00010790"/>
    </source>
</evidence>
<evidence type="ECO:0000259" key="6">
    <source>
        <dbReference type="Pfam" id="PF05199"/>
    </source>
</evidence>
<comment type="caution">
    <text evidence="7">The sequence shown here is derived from an EMBL/GenBank/DDBJ whole genome shotgun (WGS) entry which is preliminary data.</text>
</comment>
<dbReference type="EMBL" id="BONX01000003">
    <property type="protein sequence ID" value="GIG94016.1"/>
    <property type="molecule type" value="Genomic_DNA"/>
</dbReference>
<dbReference type="InterPro" id="IPR007867">
    <property type="entry name" value="GMC_OxRtase_C"/>
</dbReference>
<evidence type="ECO:0000313" key="8">
    <source>
        <dbReference type="Proteomes" id="UP000621500"/>
    </source>
</evidence>
<evidence type="ECO:0000256" key="4">
    <source>
        <dbReference type="ARBA" id="ARBA00022827"/>
    </source>
</evidence>